<evidence type="ECO:0000256" key="1">
    <source>
        <dbReference type="ARBA" id="ARBA00022679"/>
    </source>
</evidence>
<dbReference type="InterPro" id="IPR012337">
    <property type="entry name" value="RNaseH-like_sf"/>
</dbReference>
<dbReference type="InterPro" id="IPR001878">
    <property type="entry name" value="Znf_CCHC"/>
</dbReference>
<feature type="compositionally biased region" description="Basic and acidic residues" evidence="9">
    <location>
        <begin position="152"/>
        <end position="197"/>
    </location>
</feature>
<dbReference type="PROSITE" id="PS50158">
    <property type="entry name" value="ZF_CCHC"/>
    <property type="match status" value="1"/>
</dbReference>
<keyword evidence="4" id="KW-0255">Endonuclease</keyword>
<dbReference type="PROSITE" id="PS50878">
    <property type="entry name" value="RT_POL"/>
    <property type="match status" value="1"/>
</dbReference>
<keyword evidence="5" id="KW-0378">Hydrolase</keyword>
<keyword evidence="2" id="KW-0548">Nucleotidyltransferase</keyword>
<dbReference type="Gene3D" id="3.30.70.270">
    <property type="match status" value="2"/>
</dbReference>
<reference evidence="13 14" key="1">
    <citation type="submission" date="2019-07" db="EMBL/GenBank/DDBJ databases">
        <title>Genomics analysis of Aphanomyces spp. identifies a new class of oomycete effector associated with host adaptation.</title>
        <authorList>
            <person name="Gaulin E."/>
        </authorList>
    </citation>
    <scope>NUCLEOTIDE SEQUENCE [LARGE SCALE GENOMIC DNA]</scope>
    <source>
        <strain evidence="13 14">ATCC 201684</strain>
    </source>
</reference>
<sequence>MAVEYGLAWRSYIRKWIDSIEPSLLTALCEYQWYCKREDLTEGQFQRYLLDVIETRPSKRKVTATDLKKALKDVTMEAKGEVNHRLVSFMEKDTRKVFICAVIDKIRPPELADQVRENYEVAQGKSTLRELSELIHEQMVWMQDCDELKEKHEYGRSKHTREDNEPSGKRHQLDSTSKHRRSQERAAPRSLRDDLRANTRHNQMISKYGPSSEKSDKPKVKFESKTATELVCFKCRKPGHRIADCPEKATSGVQVSKKLSIAVSRHRYHERKKAMAKRAKTETNQERYVNINSALNCLYCPDTGAEIGIIPMSILEELKAKCPTLEMVQLREPLKGLGCNDQGFESHAYVELDLTMQTSAGAVRVPGKRKCYIVAEGDELLISDQKLRLVGINIDRILAETAQRMACEEDDLEETESECPRLRRRSIVTLRTTRLGLPKPKTELETALAAMVQEACDEGFPADLASRLWQALTKHDIWRLKFNGSDPPAKVEPLKVTQREGCELYRCKGRPHNPLETRFLTLFGKELLDAVNPVIKPEGRRMLKAVDKWTDDEVLKYYRLTNDYRMVNARTIPKAGTMPFQSTITQHLRGKKALGTFDMPKCFWQFPLDPSSQDMLSFMLNGWVMTPNRVMQGHVDSALYVQATRADCYASLLNKHLLVWIDDILVYADDPDEYTAVLDKFFDLVHKYGFKLSPTKTKLYTKQVKWCGRYLSEAGVKQDPERIEALCAIPEPTNASDLQQFICATNWLRESITEYAQTIDPLQRCLTRALEGKSKKKRIASGIQIALTDDERQAFDAVKAKLAQRDTGWSIIVSQVLAFNVDVPIQDQHLQMLVCQSGMFTGAQLNWSVIEKEAYPIARACDKLNYLLMRPDGFRMYCDHENLIQVFAPHAEWKTYQRQKLTRWAAIIGGYRYVIEHIKETNNLWADLMSRWGQMRPPGVTMDPAKVRRGHGWTKKRKPTTQTVPPPGQHRLRPLDDPEFVWPTIDEISRAQAKFVKSKPAKADLRDRLWMVADRIWIPANAGDLIQRIMIVAHCGSMGHRGEAALVQHVQRKFQVDKLHQLAKKFIAACLLCPHVKGGRVLHRPYASRWHATKPNEGIHFDYLYMGPSKSGPKYILVLKDDLSHYCELVACDAPTSQVCVDALAAWWSRHSMPLVWISDQGSHFKNSVMKGLAHKFKVEHEFTLAYCPWRNGTVERLNRDILQVMRVLLLEYKLADHKWDYLLPAVQANLNETPVASLANKSPLEVFQGREPSTVMDLILDEDRQTVDANVDWSKDNIKETLLKLQESMNELHKEIVEKNHTRQDKARERTRQ</sequence>
<dbReference type="PROSITE" id="PS50994">
    <property type="entry name" value="INTEGRASE"/>
    <property type="match status" value="1"/>
</dbReference>
<dbReference type="Pfam" id="PF17917">
    <property type="entry name" value="RT_RNaseH"/>
    <property type="match status" value="1"/>
</dbReference>
<dbReference type="InterPro" id="IPR041373">
    <property type="entry name" value="RT_RNaseH"/>
</dbReference>
<evidence type="ECO:0000256" key="3">
    <source>
        <dbReference type="ARBA" id="ARBA00022722"/>
    </source>
</evidence>
<evidence type="ECO:0000259" key="10">
    <source>
        <dbReference type="PROSITE" id="PS50158"/>
    </source>
</evidence>
<feature type="domain" description="CCHC-type" evidence="10">
    <location>
        <begin position="232"/>
        <end position="247"/>
    </location>
</feature>
<keyword evidence="3" id="KW-0540">Nuclease</keyword>
<feature type="region of interest" description="Disordered" evidence="9">
    <location>
        <begin position="939"/>
        <end position="973"/>
    </location>
</feature>
<dbReference type="InterPro" id="IPR036397">
    <property type="entry name" value="RNaseH_sf"/>
</dbReference>
<keyword evidence="7" id="KW-0863">Zinc-finger</keyword>
<evidence type="ECO:0000256" key="5">
    <source>
        <dbReference type="ARBA" id="ARBA00022801"/>
    </source>
</evidence>
<dbReference type="Pfam" id="PF00665">
    <property type="entry name" value="rve"/>
    <property type="match status" value="1"/>
</dbReference>
<keyword evidence="6" id="KW-0695">RNA-directed DNA polymerase</keyword>
<dbReference type="Gene3D" id="3.30.420.10">
    <property type="entry name" value="Ribonuclease H-like superfamily/Ribonuclease H"/>
    <property type="match status" value="1"/>
</dbReference>
<evidence type="ECO:0000256" key="6">
    <source>
        <dbReference type="ARBA" id="ARBA00022918"/>
    </source>
</evidence>
<dbReference type="GO" id="GO:0003964">
    <property type="term" value="F:RNA-directed DNA polymerase activity"/>
    <property type="evidence" value="ECO:0007669"/>
    <property type="project" value="UniProtKB-KW"/>
</dbReference>
<dbReference type="GO" id="GO:0016787">
    <property type="term" value="F:hydrolase activity"/>
    <property type="evidence" value="ECO:0007669"/>
    <property type="project" value="UniProtKB-KW"/>
</dbReference>
<feature type="compositionally biased region" description="Basic residues" evidence="9">
    <location>
        <begin position="947"/>
        <end position="959"/>
    </location>
</feature>
<dbReference type="VEuPathDB" id="FungiDB:AeMF1_014927"/>
<protein>
    <recommendedName>
        <fullName evidence="15">Reverse transcriptase</fullName>
    </recommendedName>
</protein>
<dbReference type="GO" id="GO:0015074">
    <property type="term" value="P:DNA integration"/>
    <property type="evidence" value="ECO:0007669"/>
    <property type="project" value="InterPro"/>
</dbReference>
<evidence type="ECO:0008006" key="15">
    <source>
        <dbReference type="Google" id="ProtNLM"/>
    </source>
</evidence>
<dbReference type="InterPro" id="IPR043502">
    <property type="entry name" value="DNA/RNA_pol_sf"/>
</dbReference>
<dbReference type="Pfam" id="PF00098">
    <property type="entry name" value="zf-CCHC"/>
    <property type="match status" value="1"/>
</dbReference>
<dbReference type="InterPro" id="IPR043128">
    <property type="entry name" value="Rev_trsase/Diguanyl_cyclase"/>
</dbReference>
<feature type="domain" description="Integrase catalytic" evidence="12">
    <location>
        <begin position="1091"/>
        <end position="1252"/>
    </location>
</feature>
<dbReference type="SUPFAM" id="SSF57756">
    <property type="entry name" value="Retrovirus zinc finger-like domains"/>
    <property type="match status" value="1"/>
</dbReference>
<proteinExistence type="predicted"/>
<evidence type="ECO:0000256" key="2">
    <source>
        <dbReference type="ARBA" id="ARBA00022695"/>
    </source>
</evidence>
<dbReference type="InterPro" id="IPR000477">
    <property type="entry name" value="RT_dom"/>
</dbReference>
<feature type="coiled-coil region" evidence="8">
    <location>
        <begin position="1276"/>
        <end position="1303"/>
    </location>
</feature>
<dbReference type="Pfam" id="PF00078">
    <property type="entry name" value="RVT_1"/>
    <property type="match status" value="1"/>
</dbReference>
<dbReference type="InterPro" id="IPR036875">
    <property type="entry name" value="Znf_CCHC_sf"/>
</dbReference>
<gene>
    <name evidence="13" type="ORF">Ae201684_004779</name>
</gene>
<dbReference type="GO" id="GO:0003676">
    <property type="term" value="F:nucleic acid binding"/>
    <property type="evidence" value="ECO:0007669"/>
    <property type="project" value="InterPro"/>
</dbReference>
<evidence type="ECO:0000313" key="13">
    <source>
        <dbReference type="EMBL" id="KAF0739602.1"/>
    </source>
</evidence>
<evidence type="ECO:0000256" key="9">
    <source>
        <dbReference type="SAM" id="MobiDB-lite"/>
    </source>
</evidence>
<keyword evidence="14" id="KW-1185">Reference proteome</keyword>
<feature type="domain" description="Reverse transcriptase" evidence="11">
    <location>
        <begin position="524"/>
        <end position="711"/>
    </location>
</feature>
<evidence type="ECO:0000259" key="11">
    <source>
        <dbReference type="PROSITE" id="PS50878"/>
    </source>
</evidence>
<dbReference type="SMART" id="SM00343">
    <property type="entry name" value="ZnF_C2HC"/>
    <property type="match status" value="1"/>
</dbReference>
<dbReference type="CDD" id="cd01647">
    <property type="entry name" value="RT_LTR"/>
    <property type="match status" value="1"/>
</dbReference>
<dbReference type="EMBL" id="VJMJ01000063">
    <property type="protein sequence ID" value="KAF0739602.1"/>
    <property type="molecule type" value="Genomic_DNA"/>
</dbReference>
<dbReference type="Gene3D" id="3.10.10.10">
    <property type="entry name" value="HIV Type 1 Reverse Transcriptase, subunit A, domain 1"/>
    <property type="match status" value="1"/>
</dbReference>
<organism evidence="13 14">
    <name type="scientific">Aphanomyces euteiches</name>
    <dbReference type="NCBI Taxonomy" id="100861"/>
    <lineage>
        <taxon>Eukaryota</taxon>
        <taxon>Sar</taxon>
        <taxon>Stramenopiles</taxon>
        <taxon>Oomycota</taxon>
        <taxon>Saprolegniomycetes</taxon>
        <taxon>Saprolegniales</taxon>
        <taxon>Verrucalvaceae</taxon>
        <taxon>Aphanomyces</taxon>
    </lineage>
</organism>
<evidence type="ECO:0000256" key="4">
    <source>
        <dbReference type="ARBA" id="ARBA00022759"/>
    </source>
</evidence>
<feature type="region of interest" description="Disordered" evidence="9">
    <location>
        <begin position="152"/>
        <end position="219"/>
    </location>
</feature>
<dbReference type="GO" id="GO:0004519">
    <property type="term" value="F:endonuclease activity"/>
    <property type="evidence" value="ECO:0007669"/>
    <property type="project" value="UniProtKB-KW"/>
</dbReference>
<dbReference type="Proteomes" id="UP000481153">
    <property type="component" value="Unassembled WGS sequence"/>
</dbReference>
<evidence type="ECO:0000256" key="8">
    <source>
        <dbReference type="SAM" id="Coils"/>
    </source>
</evidence>
<evidence type="ECO:0000313" key="14">
    <source>
        <dbReference type="Proteomes" id="UP000481153"/>
    </source>
</evidence>
<accession>A0A6G0XH21</accession>
<dbReference type="InterPro" id="IPR001584">
    <property type="entry name" value="Integrase_cat-core"/>
</dbReference>
<evidence type="ECO:0000256" key="7">
    <source>
        <dbReference type="PROSITE-ProRule" id="PRU00047"/>
    </source>
</evidence>
<dbReference type="SUPFAM" id="SSF56672">
    <property type="entry name" value="DNA/RNA polymerases"/>
    <property type="match status" value="1"/>
</dbReference>
<dbReference type="PANTHER" id="PTHR37984">
    <property type="entry name" value="PROTEIN CBG26694"/>
    <property type="match status" value="1"/>
</dbReference>
<keyword evidence="8" id="KW-0175">Coiled coil</keyword>
<keyword evidence="7" id="KW-0479">Metal-binding</keyword>
<dbReference type="PANTHER" id="PTHR37984:SF5">
    <property type="entry name" value="PROTEIN NYNRIN-LIKE"/>
    <property type="match status" value="1"/>
</dbReference>
<feature type="coiled-coil region" evidence="8">
    <location>
        <begin position="398"/>
        <end position="425"/>
    </location>
</feature>
<dbReference type="Gene3D" id="4.10.60.10">
    <property type="entry name" value="Zinc finger, CCHC-type"/>
    <property type="match status" value="1"/>
</dbReference>
<evidence type="ECO:0000259" key="12">
    <source>
        <dbReference type="PROSITE" id="PS50994"/>
    </source>
</evidence>
<dbReference type="SUPFAM" id="SSF53098">
    <property type="entry name" value="Ribonuclease H-like"/>
    <property type="match status" value="1"/>
</dbReference>
<dbReference type="GO" id="GO:0008270">
    <property type="term" value="F:zinc ion binding"/>
    <property type="evidence" value="ECO:0007669"/>
    <property type="project" value="UniProtKB-KW"/>
</dbReference>
<keyword evidence="7" id="KW-0862">Zinc</keyword>
<comment type="caution">
    <text evidence="13">The sequence shown here is derived from an EMBL/GenBank/DDBJ whole genome shotgun (WGS) entry which is preliminary data.</text>
</comment>
<dbReference type="InterPro" id="IPR050951">
    <property type="entry name" value="Retrovirus_Pol_polyprotein"/>
</dbReference>
<name>A0A6G0XH21_9STRA</name>
<keyword evidence="1" id="KW-0808">Transferase</keyword>